<dbReference type="GeneID" id="64631190"/>
<name>A0A9P7DVB5_9AGAM</name>
<evidence type="ECO:0000256" key="1">
    <source>
        <dbReference type="SAM" id="SignalP"/>
    </source>
</evidence>
<dbReference type="RefSeq" id="XP_041186669.1">
    <property type="nucleotide sequence ID" value="XM_041337174.1"/>
</dbReference>
<protein>
    <recommendedName>
        <fullName evidence="4">Secreted protein</fullName>
    </recommendedName>
</protein>
<reference evidence="2" key="1">
    <citation type="journal article" date="2020" name="New Phytol.">
        <title>Comparative genomics reveals dynamic genome evolution in host specialist ectomycorrhizal fungi.</title>
        <authorList>
            <person name="Lofgren L.A."/>
            <person name="Nguyen N.H."/>
            <person name="Vilgalys R."/>
            <person name="Ruytinx J."/>
            <person name="Liao H.L."/>
            <person name="Branco S."/>
            <person name="Kuo A."/>
            <person name="LaButti K."/>
            <person name="Lipzen A."/>
            <person name="Andreopoulos W."/>
            <person name="Pangilinan J."/>
            <person name="Riley R."/>
            <person name="Hundley H."/>
            <person name="Na H."/>
            <person name="Barry K."/>
            <person name="Grigoriev I.V."/>
            <person name="Stajich J.E."/>
            <person name="Kennedy P.G."/>
        </authorList>
    </citation>
    <scope>NUCLEOTIDE SEQUENCE</scope>
    <source>
        <strain evidence="2">MN1</strain>
    </source>
</reference>
<feature type="chain" id="PRO_5040320968" description="Secreted protein" evidence="1">
    <location>
        <begin position="19"/>
        <end position="77"/>
    </location>
</feature>
<sequence length="77" mass="8609">MAAFLVCHGLLGVDPALSLVVSGRLRPHVSLLHDGFTDSMTTPSTRCGLVCTKDQYQRYTGVRGHRRALIKLRWIRC</sequence>
<dbReference type="AlphaFoldDB" id="A0A9P7DVB5"/>
<keyword evidence="1" id="KW-0732">Signal</keyword>
<evidence type="ECO:0008006" key="4">
    <source>
        <dbReference type="Google" id="ProtNLM"/>
    </source>
</evidence>
<gene>
    <name evidence="2" type="ORF">BJ212DRAFT_1395314</name>
</gene>
<proteinExistence type="predicted"/>
<dbReference type="EMBL" id="JABBWG010000064">
    <property type="protein sequence ID" value="KAG1803971.1"/>
    <property type="molecule type" value="Genomic_DNA"/>
</dbReference>
<dbReference type="Proteomes" id="UP000807769">
    <property type="component" value="Unassembled WGS sequence"/>
</dbReference>
<evidence type="ECO:0000313" key="2">
    <source>
        <dbReference type="EMBL" id="KAG1803971.1"/>
    </source>
</evidence>
<comment type="caution">
    <text evidence="2">The sequence shown here is derived from an EMBL/GenBank/DDBJ whole genome shotgun (WGS) entry which is preliminary data.</text>
</comment>
<feature type="signal peptide" evidence="1">
    <location>
        <begin position="1"/>
        <end position="18"/>
    </location>
</feature>
<evidence type="ECO:0000313" key="3">
    <source>
        <dbReference type="Proteomes" id="UP000807769"/>
    </source>
</evidence>
<organism evidence="2 3">
    <name type="scientific">Suillus subaureus</name>
    <dbReference type="NCBI Taxonomy" id="48587"/>
    <lineage>
        <taxon>Eukaryota</taxon>
        <taxon>Fungi</taxon>
        <taxon>Dikarya</taxon>
        <taxon>Basidiomycota</taxon>
        <taxon>Agaricomycotina</taxon>
        <taxon>Agaricomycetes</taxon>
        <taxon>Agaricomycetidae</taxon>
        <taxon>Boletales</taxon>
        <taxon>Suillineae</taxon>
        <taxon>Suillaceae</taxon>
        <taxon>Suillus</taxon>
    </lineage>
</organism>
<keyword evidence="3" id="KW-1185">Reference proteome</keyword>
<accession>A0A9P7DVB5</accession>